<feature type="compositionally biased region" description="Basic and acidic residues" evidence="1">
    <location>
        <begin position="158"/>
        <end position="170"/>
    </location>
</feature>
<keyword evidence="4" id="KW-1185">Reference proteome</keyword>
<evidence type="ECO:0008006" key="5">
    <source>
        <dbReference type="Google" id="ProtNLM"/>
    </source>
</evidence>
<comment type="caution">
    <text evidence="3">The sequence shown here is derived from an EMBL/GenBank/DDBJ whole genome shotgun (WGS) entry which is preliminary data.</text>
</comment>
<organism evidence="3 4">
    <name type="scientific">Trinickia symbiotica</name>
    <dbReference type="NCBI Taxonomy" id="863227"/>
    <lineage>
        <taxon>Bacteria</taxon>
        <taxon>Pseudomonadati</taxon>
        <taxon>Pseudomonadota</taxon>
        <taxon>Betaproteobacteria</taxon>
        <taxon>Burkholderiales</taxon>
        <taxon>Burkholderiaceae</taxon>
        <taxon>Trinickia</taxon>
    </lineage>
</organism>
<evidence type="ECO:0000256" key="1">
    <source>
        <dbReference type="SAM" id="MobiDB-lite"/>
    </source>
</evidence>
<evidence type="ECO:0000313" key="4">
    <source>
        <dbReference type="Proteomes" id="UP000235777"/>
    </source>
</evidence>
<dbReference type="Pfam" id="PF07813">
    <property type="entry name" value="LTXXQ"/>
    <property type="match status" value="1"/>
</dbReference>
<dbReference type="InterPro" id="IPR012899">
    <property type="entry name" value="LTXXQ"/>
</dbReference>
<name>A0A2N7X435_9BURK</name>
<dbReference type="EMBL" id="PNYC01000008">
    <property type="protein sequence ID" value="PMS36245.1"/>
    <property type="molecule type" value="Genomic_DNA"/>
</dbReference>
<dbReference type="AlphaFoldDB" id="A0A2N7X435"/>
<evidence type="ECO:0000313" key="3">
    <source>
        <dbReference type="EMBL" id="PMS36245.1"/>
    </source>
</evidence>
<sequence>MFRTTARYLAVASAALAVTFGAAYAAGDGMPADGAGMHGGQRGGMMHQLEALHAQLHLTPDQEQKWQSALATMKQNHEAMHASHEKMRQQFKAAEHQPILDLDALHAAHQQAEQQNAQLREQTATAWLAFYDSLNDQQKTTVSTELKRHFARMEARHEKMRERWEQHHDGAAASSPSMSQ</sequence>
<feature type="signal peptide" evidence="2">
    <location>
        <begin position="1"/>
        <end position="25"/>
    </location>
</feature>
<reference evidence="3 4" key="1">
    <citation type="submission" date="2018-01" db="EMBL/GenBank/DDBJ databases">
        <title>Whole genome analyses suggest that Burkholderia sensu lato contains two further novel genera in the rhizoxinica-symbiotica group Mycetohabitans gen. nov., and Trinickia gen. nov.: implications for the evolution of diazotrophy and nodulation in the Burkholderiaceae.</title>
        <authorList>
            <person name="Estrada-de los Santos P."/>
            <person name="Palmer M."/>
            <person name="Chavez-Ramirez B."/>
            <person name="Beukes C."/>
            <person name="Steenkamp E.T."/>
            <person name="Hirsch A.M."/>
            <person name="Manyaka P."/>
            <person name="Maluk M."/>
            <person name="Lafos M."/>
            <person name="Crook M."/>
            <person name="Gross E."/>
            <person name="Simon M.F."/>
            <person name="Bueno dos Reis Junior F."/>
            <person name="Poole P.S."/>
            <person name="Venter S.N."/>
            <person name="James E.K."/>
        </authorList>
    </citation>
    <scope>NUCLEOTIDE SEQUENCE [LARGE SCALE GENOMIC DNA]</scope>
    <source>
        <strain evidence="3 4">JPY 581</strain>
    </source>
</reference>
<gene>
    <name evidence="3" type="ORF">C0Z20_14655</name>
</gene>
<feature type="region of interest" description="Disordered" evidence="1">
    <location>
        <begin position="158"/>
        <end position="180"/>
    </location>
</feature>
<proteinExistence type="predicted"/>
<evidence type="ECO:0000256" key="2">
    <source>
        <dbReference type="SAM" id="SignalP"/>
    </source>
</evidence>
<keyword evidence="2" id="KW-0732">Signal</keyword>
<dbReference type="STRING" id="863227.GCA_000373005_04454"/>
<dbReference type="Proteomes" id="UP000235777">
    <property type="component" value="Unassembled WGS sequence"/>
</dbReference>
<protein>
    <recommendedName>
        <fullName evidence="5">Periplasmic heavy metal sensor</fullName>
    </recommendedName>
</protein>
<dbReference type="Gene3D" id="1.20.120.1490">
    <property type="match status" value="1"/>
</dbReference>
<feature type="chain" id="PRO_5014931718" description="Periplasmic heavy metal sensor" evidence="2">
    <location>
        <begin position="26"/>
        <end position="180"/>
    </location>
</feature>
<accession>A0A2N7X435</accession>